<keyword evidence="2" id="KW-1185">Reference proteome</keyword>
<accession>A0A6S7GDK7</accession>
<dbReference type="Gene3D" id="3.40.1800.20">
    <property type="match status" value="1"/>
</dbReference>
<evidence type="ECO:0000313" key="2">
    <source>
        <dbReference type="Proteomes" id="UP001152795"/>
    </source>
</evidence>
<protein>
    <submittedName>
        <fullName evidence="1">PREDICTED: uncharacterized protein LOC107326879</fullName>
    </submittedName>
</protein>
<reference evidence="1" key="1">
    <citation type="submission" date="2020-04" db="EMBL/GenBank/DDBJ databases">
        <authorList>
            <person name="Alioto T."/>
            <person name="Alioto T."/>
            <person name="Gomez Garrido J."/>
        </authorList>
    </citation>
    <scope>NUCLEOTIDE SEQUENCE</scope>
    <source>
        <strain evidence="1">A484AB</strain>
    </source>
</reference>
<sequence length="303" mass="33921">MSSSQTTPREEYFTWKSVDYCCLCETTNHPDRFINIFSVPGQRKTLPQQIESVLGIEITAGRGASLRICRSCELKINNFSKYKTSATSVILGLKEKVSSKRCLTFSPLKAGKIVNVDPSGTDDENEDESIDQVAPPALYSEVSIATAMEIIIPHVEKECSMLCWRHQPSELRKNDFPNMSTFTWDKLTNEMASRCPVLLDILLTAMGYSKDNIDEIAPRLSLCYAILMQSRNHELTLVQRLNTILMTNGNVKKQSNLNLVPRLTETPVTGHTLDGLDPSLDTLRTMSLFSLMGGVRLREVGHS</sequence>
<gene>
    <name evidence="1" type="ORF">PACLA_8A071943</name>
</gene>
<evidence type="ECO:0000313" key="1">
    <source>
        <dbReference type="EMBL" id="CAB3989775.1"/>
    </source>
</evidence>
<dbReference type="OrthoDB" id="5979699at2759"/>
<comment type="caution">
    <text evidence="1">The sequence shown here is derived from an EMBL/GenBank/DDBJ whole genome shotgun (WGS) entry which is preliminary data.</text>
</comment>
<name>A0A6S7GDK7_PARCT</name>
<dbReference type="Proteomes" id="UP001152795">
    <property type="component" value="Unassembled WGS sequence"/>
</dbReference>
<proteinExistence type="predicted"/>
<dbReference type="AlphaFoldDB" id="A0A6S7GDK7"/>
<dbReference type="EMBL" id="CACRXK020001550">
    <property type="protein sequence ID" value="CAB3989775.1"/>
    <property type="molecule type" value="Genomic_DNA"/>
</dbReference>
<organism evidence="1 2">
    <name type="scientific">Paramuricea clavata</name>
    <name type="common">Red gorgonian</name>
    <name type="synonym">Violescent sea-whip</name>
    <dbReference type="NCBI Taxonomy" id="317549"/>
    <lineage>
        <taxon>Eukaryota</taxon>
        <taxon>Metazoa</taxon>
        <taxon>Cnidaria</taxon>
        <taxon>Anthozoa</taxon>
        <taxon>Octocorallia</taxon>
        <taxon>Malacalcyonacea</taxon>
        <taxon>Plexauridae</taxon>
        <taxon>Paramuricea</taxon>
    </lineage>
</organism>